<dbReference type="AlphaFoldDB" id="A0A6P6QST7"/>
<keyword evidence="15" id="KW-1185">Reference proteome</keyword>
<evidence type="ECO:0000256" key="1">
    <source>
        <dbReference type="ARBA" id="ARBA00004479"/>
    </source>
</evidence>
<proteinExistence type="predicted"/>
<keyword evidence="9 11" id="KW-1015">Disulfide bond</keyword>
<dbReference type="PROSITE" id="PS01186">
    <property type="entry name" value="EGF_2"/>
    <property type="match status" value="1"/>
</dbReference>
<evidence type="ECO:0000256" key="13">
    <source>
        <dbReference type="SAM" id="SignalP"/>
    </source>
</evidence>
<keyword evidence="2 12" id="KW-0217">Developmental protein</keyword>
<name>A0A6P6QST7_CARAU</name>
<evidence type="ECO:0000256" key="5">
    <source>
        <dbReference type="ARBA" id="ARBA00022729"/>
    </source>
</evidence>
<accession>A0A6P6QST7</accession>
<keyword evidence="4 12" id="KW-0812">Transmembrane</keyword>
<keyword evidence="8 12" id="KW-0472">Membrane</keyword>
<feature type="disulfide bond" evidence="11">
    <location>
        <begin position="160"/>
        <end position="169"/>
    </location>
</feature>
<evidence type="ECO:0000256" key="12">
    <source>
        <dbReference type="RuleBase" id="RU280815"/>
    </source>
</evidence>
<dbReference type="Pfam" id="PF07657">
    <property type="entry name" value="MNNL"/>
    <property type="match status" value="1"/>
</dbReference>
<organism evidence="15 16">
    <name type="scientific">Carassius auratus</name>
    <name type="common">Goldfish</name>
    <dbReference type="NCBI Taxonomy" id="7957"/>
    <lineage>
        <taxon>Eukaryota</taxon>
        <taxon>Metazoa</taxon>
        <taxon>Chordata</taxon>
        <taxon>Craniata</taxon>
        <taxon>Vertebrata</taxon>
        <taxon>Euteleostomi</taxon>
        <taxon>Actinopterygii</taxon>
        <taxon>Neopterygii</taxon>
        <taxon>Teleostei</taxon>
        <taxon>Ostariophysi</taxon>
        <taxon>Cypriniformes</taxon>
        <taxon>Cyprinidae</taxon>
        <taxon>Cyprininae</taxon>
        <taxon>Carassius</taxon>
    </lineage>
</organism>
<evidence type="ECO:0000313" key="15">
    <source>
        <dbReference type="Proteomes" id="UP000515129"/>
    </source>
</evidence>
<evidence type="ECO:0000256" key="11">
    <source>
        <dbReference type="PROSITE-ProRule" id="PRU00377"/>
    </source>
</evidence>
<dbReference type="Proteomes" id="UP000515129">
    <property type="component" value="Chromosome 2"/>
</dbReference>
<dbReference type="Gene3D" id="2.10.25.140">
    <property type="match status" value="1"/>
</dbReference>
<dbReference type="Pfam" id="PF21700">
    <property type="entry name" value="EGF_DL_JAG"/>
    <property type="match status" value="1"/>
</dbReference>
<keyword evidence="5 12" id="KW-0732">Signal</keyword>
<gene>
    <name evidence="16" type="primary">LOC113114016</name>
</gene>
<dbReference type="PROSITE" id="PS51051">
    <property type="entry name" value="DSL"/>
    <property type="match status" value="1"/>
</dbReference>
<dbReference type="RefSeq" id="XP_026136487.1">
    <property type="nucleotide sequence ID" value="XM_026280702.1"/>
</dbReference>
<evidence type="ECO:0000256" key="8">
    <source>
        <dbReference type="ARBA" id="ARBA00023136"/>
    </source>
</evidence>
<dbReference type="SMART" id="SM00181">
    <property type="entry name" value="EGF"/>
    <property type="match status" value="2"/>
</dbReference>
<dbReference type="GO" id="GO:0007219">
    <property type="term" value="P:Notch signaling pathway"/>
    <property type="evidence" value="ECO:0007669"/>
    <property type="project" value="InterPro"/>
</dbReference>
<sequence>MAQLLSTCFIVLISVQLVKSSGVFELKVHSFTTTSSSVCKQSRDCQVFFRVCLNYTQDVISYRLACSDGTGLTGTLSTGQSFINTSAPITVPFNLKWLGTVSVIIEAWSAESSNDQPTENLNNMIGHFVTKKNLTIGQKWSLGEHLAEQSELLFSYRVVCDEFYYGDDCTDFCRSRDDPFGHFTCDDAGNRLCLPGWKGDYCAEPICLSGCSEEHGYCEAPGQCKCFLGWQGPHCDECILYPGCLHGTCKQPWQCICKEGWGGLLCSWDLKF</sequence>
<feature type="disulfide bond" evidence="11">
    <location>
        <begin position="193"/>
        <end position="202"/>
    </location>
</feature>
<comment type="function">
    <text evidence="12">Putative Notch ligand involved in the mediation of Notch signaling.</text>
</comment>
<dbReference type="KEGG" id="caua:113114016"/>
<keyword evidence="10" id="KW-0325">Glycoprotein</keyword>
<reference evidence="16" key="1">
    <citation type="submission" date="2025-08" db="UniProtKB">
        <authorList>
            <consortium name="RefSeq"/>
        </authorList>
    </citation>
    <scope>IDENTIFICATION</scope>
    <source>
        <strain evidence="16">Wakin</strain>
        <tissue evidence="16">Muscle</tissue>
    </source>
</reference>
<keyword evidence="3 12" id="KW-0245">EGF-like domain</keyword>
<keyword evidence="6 12" id="KW-0677">Repeat</keyword>
<dbReference type="InterPro" id="IPR050969">
    <property type="entry name" value="Dev_Signal_Modulators"/>
</dbReference>
<dbReference type="SMART" id="SM00051">
    <property type="entry name" value="DSL"/>
    <property type="match status" value="1"/>
</dbReference>
<comment type="subcellular location">
    <subcellularLocation>
        <location evidence="1 12">Membrane</location>
        <topology evidence="1 12">Single-pass type I membrane protein</topology>
    </subcellularLocation>
</comment>
<dbReference type="GO" id="GO:0016020">
    <property type="term" value="C:membrane"/>
    <property type="evidence" value="ECO:0007669"/>
    <property type="project" value="UniProtKB-SubCell"/>
</dbReference>
<keyword evidence="7 12" id="KW-1133">Transmembrane helix</keyword>
<evidence type="ECO:0000313" key="16">
    <source>
        <dbReference type="RefSeq" id="XP_026136487.1"/>
    </source>
</evidence>
<evidence type="ECO:0000256" key="10">
    <source>
        <dbReference type="ARBA" id="ARBA00023180"/>
    </source>
</evidence>
<dbReference type="PROSITE" id="PS00022">
    <property type="entry name" value="EGF_1"/>
    <property type="match status" value="2"/>
</dbReference>
<dbReference type="Gene3D" id="2.10.25.10">
    <property type="entry name" value="Laminin"/>
    <property type="match status" value="1"/>
</dbReference>
<protein>
    <recommendedName>
        <fullName evidence="12">Delta-like protein</fullName>
    </recommendedName>
</protein>
<dbReference type="FunFam" id="2.10.25.140:FF:000001">
    <property type="entry name" value="Delta-like protein"/>
    <property type="match status" value="1"/>
</dbReference>
<feature type="disulfide bond" evidence="11">
    <location>
        <begin position="173"/>
        <end position="185"/>
    </location>
</feature>
<feature type="chain" id="PRO_5027947914" description="Delta-like protein" evidence="13">
    <location>
        <begin position="21"/>
        <end position="272"/>
    </location>
</feature>
<dbReference type="InterPro" id="IPR001774">
    <property type="entry name" value="DSL"/>
</dbReference>
<evidence type="ECO:0000256" key="3">
    <source>
        <dbReference type="ARBA" id="ARBA00022536"/>
    </source>
</evidence>
<dbReference type="Pfam" id="PF01414">
    <property type="entry name" value="DSL"/>
    <property type="match status" value="1"/>
</dbReference>
<dbReference type="InterPro" id="IPR000742">
    <property type="entry name" value="EGF"/>
</dbReference>
<feature type="signal peptide" evidence="13">
    <location>
        <begin position="1"/>
        <end position="20"/>
    </location>
</feature>
<dbReference type="PANTHER" id="PTHR14949:SF54">
    <property type="entry name" value="VWFD DOMAIN-CONTAINING PROTEIN"/>
    <property type="match status" value="1"/>
</dbReference>
<evidence type="ECO:0000256" key="4">
    <source>
        <dbReference type="ARBA" id="ARBA00022692"/>
    </source>
</evidence>
<evidence type="ECO:0000256" key="6">
    <source>
        <dbReference type="ARBA" id="ARBA00022737"/>
    </source>
</evidence>
<evidence type="ECO:0000256" key="7">
    <source>
        <dbReference type="ARBA" id="ARBA00022989"/>
    </source>
</evidence>
<evidence type="ECO:0000259" key="14">
    <source>
        <dbReference type="PROSITE" id="PS51051"/>
    </source>
</evidence>
<dbReference type="FunFam" id="2.10.25.10:FF:000018">
    <property type="entry name" value="Delta-like 1"/>
    <property type="match status" value="1"/>
</dbReference>
<dbReference type="OrthoDB" id="283575at2759"/>
<dbReference type="PANTHER" id="PTHR14949">
    <property type="entry name" value="EGF-LIKE-DOMAIN, MULTIPLE 7, 8"/>
    <property type="match status" value="1"/>
</dbReference>
<feature type="domain" description="DSL" evidence="14">
    <location>
        <begin position="158"/>
        <end position="202"/>
    </location>
</feature>
<dbReference type="GO" id="GO:0048731">
    <property type="term" value="P:system development"/>
    <property type="evidence" value="ECO:0007669"/>
    <property type="project" value="UniProtKB-ARBA"/>
</dbReference>
<dbReference type="GO" id="GO:0009986">
    <property type="term" value="C:cell surface"/>
    <property type="evidence" value="ECO:0007669"/>
    <property type="project" value="TreeGrafter"/>
</dbReference>
<dbReference type="InterPro" id="IPR011651">
    <property type="entry name" value="Notch_ligand_N"/>
</dbReference>
<evidence type="ECO:0000256" key="2">
    <source>
        <dbReference type="ARBA" id="ARBA00022473"/>
    </source>
</evidence>
<dbReference type="GO" id="GO:0005102">
    <property type="term" value="F:signaling receptor binding"/>
    <property type="evidence" value="ECO:0007669"/>
    <property type="project" value="TreeGrafter"/>
</dbReference>
<dbReference type="GeneID" id="113114016"/>
<dbReference type="GO" id="GO:0048513">
    <property type="term" value="P:animal organ development"/>
    <property type="evidence" value="ECO:0007669"/>
    <property type="project" value="UniProtKB-ARBA"/>
</dbReference>
<evidence type="ECO:0000256" key="9">
    <source>
        <dbReference type="ARBA" id="ARBA00023157"/>
    </source>
</evidence>
<dbReference type="GO" id="GO:0005576">
    <property type="term" value="C:extracellular region"/>
    <property type="evidence" value="ECO:0007669"/>
    <property type="project" value="TreeGrafter"/>
</dbReference>
<dbReference type="Gene3D" id="2.60.40.3510">
    <property type="match status" value="1"/>
</dbReference>